<dbReference type="AlphaFoldDB" id="A0A6N9TPI8"/>
<evidence type="ECO:0000313" key="2">
    <source>
        <dbReference type="Proteomes" id="UP000469346"/>
    </source>
</evidence>
<proteinExistence type="predicted"/>
<dbReference type="RefSeq" id="WP_163299305.1">
    <property type="nucleotide sequence ID" value="NZ_JAAGRR010000130.1"/>
</dbReference>
<reference evidence="1 2" key="1">
    <citation type="submission" date="2020-02" db="EMBL/GenBank/DDBJ databases">
        <title>Comparative genomics of sulfur disproportionating microorganisms.</title>
        <authorList>
            <person name="Ward L.M."/>
            <person name="Bertran E."/>
            <person name="Johnston D.T."/>
        </authorList>
    </citation>
    <scope>NUCLEOTIDE SEQUENCE [LARGE SCALE GENOMIC DNA]</scope>
    <source>
        <strain evidence="1 2">DSM 100025</strain>
    </source>
</reference>
<name>A0A6N9TPI8_DISTH</name>
<sequence length="66" mass="6496">MPEDHPDIASCGGCHANGCGTEGHCGAGNCFACHDCLTFPLDHVDLSLCAGCHSRASGCGGGPAPP</sequence>
<organism evidence="1 2">
    <name type="scientific">Dissulfurirhabdus thermomarina</name>
    <dbReference type="NCBI Taxonomy" id="1765737"/>
    <lineage>
        <taxon>Bacteria</taxon>
        <taxon>Deltaproteobacteria</taxon>
        <taxon>Dissulfurirhabdaceae</taxon>
        <taxon>Dissulfurirhabdus</taxon>
    </lineage>
</organism>
<protein>
    <submittedName>
        <fullName evidence="1">Uncharacterized protein</fullName>
    </submittedName>
</protein>
<evidence type="ECO:0000313" key="1">
    <source>
        <dbReference type="EMBL" id="NDY43191.1"/>
    </source>
</evidence>
<comment type="caution">
    <text evidence="1">The sequence shown here is derived from an EMBL/GenBank/DDBJ whole genome shotgun (WGS) entry which is preliminary data.</text>
</comment>
<dbReference type="EMBL" id="JAAGRR010000130">
    <property type="protein sequence ID" value="NDY43191.1"/>
    <property type="molecule type" value="Genomic_DNA"/>
</dbReference>
<keyword evidence="2" id="KW-1185">Reference proteome</keyword>
<dbReference type="Proteomes" id="UP000469346">
    <property type="component" value="Unassembled WGS sequence"/>
</dbReference>
<gene>
    <name evidence="1" type="ORF">G3N55_10105</name>
</gene>
<accession>A0A6N9TPI8</accession>